<dbReference type="AlphaFoldDB" id="X0Y0U4"/>
<reference evidence="1" key="1">
    <citation type="journal article" date="2014" name="Front. Microbiol.">
        <title>High frequency of phylogenetically diverse reductive dehalogenase-homologous genes in deep subseafloor sedimentary metagenomes.</title>
        <authorList>
            <person name="Kawai M."/>
            <person name="Futagami T."/>
            <person name="Toyoda A."/>
            <person name="Takaki Y."/>
            <person name="Nishi S."/>
            <person name="Hori S."/>
            <person name="Arai W."/>
            <person name="Tsubouchi T."/>
            <person name="Morono Y."/>
            <person name="Uchiyama I."/>
            <person name="Ito T."/>
            <person name="Fujiyama A."/>
            <person name="Inagaki F."/>
            <person name="Takami H."/>
        </authorList>
    </citation>
    <scope>NUCLEOTIDE SEQUENCE</scope>
    <source>
        <strain evidence="1">Expedition CK06-06</strain>
    </source>
</reference>
<dbReference type="EMBL" id="BARS01046248">
    <property type="protein sequence ID" value="GAG40957.1"/>
    <property type="molecule type" value="Genomic_DNA"/>
</dbReference>
<accession>X0Y0U4</accession>
<name>X0Y0U4_9ZZZZ</name>
<sequence>MATRRQERVARVVKEAVSDAIANHLNDPRIEGFVSVTRVEMGPDLRSADVYLSIFGRDDSAQNKTFSAITHAKKRVQSLVAGRLQRKFCPVLHFYKDEIFKKTLETMKLINEAVSELNENDSDEQEKD</sequence>
<dbReference type="NCBIfam" id="TIGR00082">
    <property type="entry name" value="rbfA"/>
    <property type="match status" value="1"/>
</dbReference>
<dbReference type="PANTHER" id="PTHR33515:SF1">
    <property type="entry name" value="RIBOSOME-BINDING FACTOR A, CHLOROPLASTIC-RELATED"/>
    <property type="match status" value="1"/>
</dbReference>
<protein>
    <recommendedName>
        <fullName evidence="2">Ribosome-binding factor A</fullName>
    </recommendedName>
</protein>
<proteinExistence type="inferred from homology"/>
<dbReference type="HAMAP" id="MF_00003">
    <property type="entry name" value="RbfA"/>
    <property type="match status" value="1"/>
</dbReference>
<dbReference type="GO" id="GO:0005829">
    <property type="term" value="C:cytosol"/>
    <property type="evidence" value="ECO:0007669"/>
    <property type="project" value="TreeGrafter"/>
</dbReference>
<gene>
    <name evidence="1" type="ORF">S01H1_69639</name>
</gene>
<dbReference type="InterPro" id="IPR000238">
    <property type="entry name" value="RbfA"/>
</dbReference>
<dbReference type="GO" id="GO:0043024">
    <property type="term" value="F:ribosomal small subunit binding"/>
    <property type="evidence" value="ECO:0007669"/>
    <property type="project" value="TreeGrafter"/>
</dbReference>
<dbReference type="Pfam" id="PF02033">
    <property type="entry name" value="RBFA"/>
    <property type="match status" value="1"/>
</dbReference>
<dbReference type="PANTHER" id="PTHR33515">
    <property type="entry name" value="RIBOSOME-BINDING FACTOR A, CHLOROPLASTIC-RELATED"/>
    <property type="match status" value="1"/>
</dbReference>
<evidence type="ECO:0000313" key="1">
    <source>
        <dbReference type="EMBL" id="GAG40957.1"/>
    </source>
</evidence>
<evidence type="ECO:0008006" key="2">
    <source>
        <dbReference type="Google" id="ProtNLM"/>
    </source>
</evidence>
<dbReference type="SUPFAM" id="SSF89919">
    <property type="entry name" value="Ribosome-binding factor A, RbfA"/>
    <property type="match status" value="1"/>
</dbReference>
<dbReference type="Gene3D" id="3.30.300.20">
    <property type="match status" value="1"/>
</dbReference>
<organism evidence="1">
    <name type="scientific">marine sediment metagenome</name>
    <dbReference type="NCBI Taxonomy" id="412755"/>
    <lineage>
        <taxon>unclassified sequences</taxon>
        <taxon>metagenomes</taxon>
        <taxon>ecological metagenomes</taxon>
    </lineage>
</organism>
<dbReference type="InterPro" id="IPR023799">
    <property type="entry name" value="RbfA_dom_sf"/>
</dbReference>
<dbReference type="GO" id="GO:0006364">
    <property type="term" value="P:rRNA processing"/>
    <property type="evidence" value="ECO:0007669"/>
    <property type="project" value="InterPro"/>
</dbReference>
<dbReference type="InterPro" id="IPR015946">
    <property type="entry name" value="KH_dom-like_a/b"/>
</dbReference>
<comment type="caution">
    <text evidence="1">The sequence shown here is derived from an EMBL/GenBank/DDBJ whole genome shotgun (WGS) entry which is preliminary data.</text>
</comment>